<reference evidence="1 2" key="1">
    <citation type="journal article" date="2022" name="Genome Biol. Evol.">
        <title>The Spruce Budworm Genome: Reconstructing the Evolutionary History of Antifreeze Proteins.</title>
        <authorList>
            <person name="Beliveau C."/>
            <person name="Gagne P."/>
            <person name="Picq S."/>
            <person name="Vernygora O."/>
            <person name="Keeling C.I."/>
            <person name="Pinkney K."/>
            <person name="Doucet D."/>
            <person name="Wen F."/>
            <person name="Johnston J.S."/>
            <person name="Maaroufi H."/>
            <person name="Boyle B."/>
            <person name="Laroche J."/>
            <person name="Dewar K."/>
            <person name="Juretic N."/>
            <person name="Blackburn G."/>
            <person name="Nisole A."/>
            <person name="Brunet B."/>
            <person name="Brandao M."/>
            <person name="Lumley L."/>
            <person name="Duan J."/>
            <person name="Quan G."/>
            <person name="Lucarotti C.J."/>
            <person name="Roe A.D."/>
            <person name="Sperling F.A.H."/>
            <person name="Levesque R.C."/>
            <person name="Cusson M."/>
        </authorList>
    </citation>
    <scope>NUCLEOTIDE SEQUENCE [LARGE SCALE GENOMIC DNA]</scope>
    <source>
        <strain evidence="1">Glfc:IPQL:Cfum</strain>
    </source>
</reference>
<organism evidence="1 2">
    <name type="scientific">Choristoneura fumiferana</name>
    <name type="common">Spruce budworm moth</name>
    <name type="synonym">Archips fumiferana</name>
    <dbReference type="NCBI Taxonomy" id="7141"/>
    <lineage>
        <taxon>Eukaryota</taxon>
        <taxon>Metazoa</taxon>
        <taxon>Ecdysozoa</taxon>
        <taxon>Arthropoda</taxon>
        <taxon>Hexapoda</taxon>
        <taxon>Insecta</taxon>
        <taxon>Pterygota</taxon>
        <taxon>Neoptera</taxon>
        <taxon>Endopterygota</taxon>
        <taxon>Lepidoptera</taxon>
        <taxon>Glossata</taxon>
        <taxon>Ditrysia</taxon>
        <taxon>Tortricoidea</taxon>
        <taxon>Tortricidae</taxon>
        <taxon>Tortricinae</taxon>
        <taxon>Choristoneura</taxon>
    </lineage>
</organism>
<gene>
    <name evidence="1" type="ORF">MSG28_001445</name>
</gene>
<sequence>MMACVENIPPVHADSEREEGEIVDELDELSDISSEEEFLLRQRLQVLENYNNVLERKKAKRSSIGPGKNGRHNDALLCDLSEISATELEEPYVYKDNKEQRHLKSYHRPKRRKDPSSVSHPAKREHRKKSHKSKKKIVLSESSDESEDEYRNKRRKLANAVAVSKTNIDKTSLKARLTKMFLRSQNQEDEKLVLDSQTENQQVHFIDHPLEKIHGQDASIGLLKDLKKDNLMHAARLLESVDLCSDTEVKNDGINANFEKKPFDNIDTVDSATKVVSNGENIIINKTQTTRDSDEDLELLREHALKTKASKAKIVSEKSLSGKEDVKQKEYIEDKNILLISEDEDSDTAELRTICLKSALLKRAIEIKQKQKLRKRLSQSSNLNDELMNDQTEYMNQIMSENNTDIESVDMDIGSDVDDKNKEYSIEPLMPTDSDVIASTESNVQGIKKSNEDELEEDEDLLRAKLLTSLSKNLPNLVDPNIIKNIKHTEIPKKDAEIEKQVNNLPEEKRFIISLGNSDSEGEHEATKNLTKMHMKLSEQVDFQQKLDLFLKSTRMQVEKGSLPDVVQQPLVTPAPKPKEKFVPKTVKHLPKSEQIEYKNLVKRMAELEKMKNARQSSLNINKGNPLPKDTLKPRNVTIESQKLTENVLNEQIALSRKTIAEESAKVLKLKEEAMNLSQKYKIVATELRNIATAITFNKREQKSAQIRLSKIRAQHQLLLNSSTTSKHSIMNGNLVHNARVTQKLVPTTNKRLQKENNPKEDVKNPKILKSVQVSVVNDLKEEENVPNPRLSIHVEVTNNKKTVKIPQSPVKDHNYAIENSIEPRINDDSKNILVGNTKEIQDSKEIKVSSWGSKSKTKEVDDYTSPLQALGTANWEEDPNGVLCPFDVGGNCKDPDCRYLHPKIQPVQ</sequence>
<evidence type="ECO:0000313" key="1">
    <source>
        <dbReference type="EMBL" id="KAI8440007.1"/>
    </source>
</evidence>
<dbReference type="Proteomes" id="UP001064048">
    <property type="component" value="Chromosome 2"/>
</dbReference>
<protein>
    <submittedName>
        <fullName evidence="1">Uncharacterized protein</fullName>
    </submittedName>
</protein>
<proteinExistence type="predicted"/>
<evidence type="ECO:0000313" key="2">
    <source>
        <dbReference type="Proteomes" id="UP001064048"/>
    </source>
</evidence>
<dbReference type="EMBL" id="CM046102">
    <property type="protein sequence ID" value="KAI8440007.1"/>
    <property type="molecule type" value="Genomic_DNA"/>
</dbReference>
<comment type="caution">
    <text evidence="1">The sequence shown here is derived from an EMBL/GenBank/DDBJ whole genome shotgun (WGS) entry which is preliminary data.</text>
</comment>
<keyword evidence="2" id="KW-1185">Reference proteome</keyword>
<name>A0ACC0KUP8_CHOFU</name>
<accession>A0ACC0KUP8</accession>